<accession>J9FY32</accession>
<proteinExistence type="predicted"/>
<comment type="caution">
    <text evidence="1">The sequence shown here is derived from an EMBL/GenBank/DDBJ whole genome shotgun (WGS) entry which is preliminary data.</text>
</comment>
<protein>
    <submittedName>
        <fullName evidence="1">Uncharacterized protein</fullName>
    </submittedName>
</protein>
<dbReference type="AlphaFoldDB" id="J9FY32"/>
<sequence length="68" mass="7674">MDNWGKIPKSGRQLYGEATAYLADRAKQVVSLSLQNDFVLTRVTCRFLRNGANKSAVSLRERGRINEC</sequence>
<dbReference type="EMBL" id="AMCI01006364">
    <property type="protein sequence ID" value="EJW94457.1"/>
    <property type="molecule type" value="Genomic_DNA"/>
</dbReference>
<name>J9FY32_9ZZZZ</name>
<reference evidence="1" key="1">
    <citation type="journal article" date="2012" name="PLoS ONE">
        <title>Gene sets for utilization of primary and secondary nutrition supplies in the distal gut of endangered iberian lynx.</title>
        <authorList>
            <person name="Alcaide M."/>
            <person name="Messina E."/>
            <person name="Richter M."/>
            <person name="Bargiela R."/>
            <person name="Peplies J."/>
            <person name="Huws S.A."/>
            <person name="Newbold C.J."/>
            <person name="Golyshin P.N."/>
            <person name="Simon M.A."/>
            <person name="Lopez G."/>
            <person name="Yakimov M.M."/>
            <person name="Ferrer M."/>
        </authorList>
    </citation>
    <scope>NUCLEOTIDE SEQUENCE</scope>
</reference>
<evidence type="ECO:0000313" key="1">
    <source>
        <dbReference type="EMBL" id="EJW94457.1"/>
    </source>
</evidence>
<organism evidence="1">
    <name type="scientific">gut metagenome</name>
    <dbReference type="NCBI Taxonomy" id="749906"/>
    <lineage>
        <taxon>unclassified sequences</taxon>
        <taxon>metagenomes</taxon>
        <taxon>organismal metagenomes</taxon>
    </lineage>
</organism>
<gene>
    <name evidence="1" type="ORF">EVA_17437</name>
</gene>